<dbReference type="RefSeq" id="WP_013258193.1">
    <property type="nucleotide sequence ID" value="NC_014365.1"/>
</dbReference>
<dbReference type="InterPro" id="IPR017900">
    <property type="entry name" value="4Fe4S_Fe_S_CS"/>
</dbReference>
<feature type="domain" description="Cysteine-rich" evidence="6">
    <location>
        <begin position="230"/>
        <end position="315"/>
    </location>
</feature>
<dbReference type="AlphaFoldDB" id="E1QGP7"/>
<dbReference type="InterPro" id="IPR051460">
    <property type="entry name" value="HdrC_iron-sulfur_subunit"/>
</dbReference>
<dbReference type="SUPFAM" id="SSF54862">
    <property type="entry name" value="4Fe-4S ferredoxins"/>
    <property type="match status" value="1"/>
</dbReference>
<evidence type="ECO:0000313" key="8">
    <source>
        <dbReference type="Proteomes" id="UP000009047"/>
    </source>
</evidence>
<keyword evidence="2" id="KW-0479">Metal-binding</keyword>
<dbReference type="GO" id="GO:0051539">
    <property type="term" value="F:4 iron, 4 sulfur cluster binding"/>
    <property type="evidence" value="ECO:0007669"/>
    <property type="project" value="UniProtKB-KW"/>
</dbReference>
<dbReference type="Pfam" id="PF02754">
    <property type="entry name" value="CCG"/>
    <property type="match status" value="1"/>
</dbReference>
<dbReference type="EMBL" id="CP002085">
    <property type="protein sequence ID" value="ADK84740.1"/>
    <property type="molecule type" value="Genomic_DNA"/>
</dbReference>
<dbReference type="PROSITE" id="PS00198">
    <property type="entry name" value="4FE4S_FER_1"/>
    <property type="match status" value="1"/>
</dbReference>
<dbReference type="HOGENOM" id="CLU_815351_0_0_7"/>
<dbReference type="PANTHER" id="PTHR43255:SF1">
    <property type="entry name" value="IRON-SULFUR-BINDING OXIDOREDUCTASE FADF-RELATED"/>
    <property type="match status" value="1"/>
</dbReference>
<evidence type="ECO:0000259" key="6">
    <source>
        <dbReference type="Pfam" id="PF02754"/>
    </source>
</evidence>
<keyword evidence="3" id="KW-0560">Oxidoreductase</keyword>
<sequence length="346" mass="39333">MYDLNYDPAICAACPTIDCLTRCQYMDFDLDSAKEQRRLILAGQKAKALEDCLTCYACEQRCPNGNHPFYLMVERQEQLGLWPAPLPLIHQQEAMMAPRRVREPGPLHDPVINMCFFPMLTRMVRGDLFKGASYFVGSDIFCNVMWLHTAGNSTIRQRLPKVIETIWKEHLEPNGITEIVCYHDECYGTYTQLAPAFNIDVPWKSIHLYEYLLERLTGLKDKIKPLGLTVAYQQPCSSRLSPQMQPLVDDIFALIGAQRPQRQYDRDNALCCGGVPRLHQRDQLADDLLRRNIDDMKAVGAQFCVFNCPACLMTMGHDVFEAGVIPILMSELCQMALGEQMLVMGG</sequence>
<proteinExistence type="predicted"/>
<dbReference type="GO" id="GO:0016491">
    <property type="term" value="F:oxidoreductase activity"/>
    <property type="evidence" value="ECO:0007669"/>
    <property type="project" value="UniProtKB-KW"/>
</dbReference>
<dbReference type="STRING" id="644282.Deba_1372"/>
<dbReference type="eggNOG" id="COG0247">
    <property type="taxonomic scope" value="Bacteria"/>
</dbReference>
<keyword evidence="4" id="KW-0408">Iron</keyword>
<dbReference type="KEGG" id="dbr:Deba_1372"/>
<dbReference type="OrthoDB" id="9794954at2"/>
<evidence type="ECO:0000256" key="1">
    <source>
        <dbReference type="ARBA" id="ARBA00022485"/>
    </source>
</evidence>
<dbReference type="PANTHER" id="PTHR43255">
    <property type="entry name" value="IRON-SULFUR-BINDING OXIDOREDUCTASE FADF-RELATED-RELATED"/>
    <property type="match status" value="1"/>
</dbReference>
<dbReference type="Proteomes" id="UP000009047">
    <property type="component" value="Chromosome"/>
</dbReference>
<organism evidence="7 8">
    <name type="scientific">Desulfarculus baarsii (strain ATCC 33931 / DSM 2075 / LMG 7858 / VKM B-1802 / 2st14)</name>
    <dbReference type="NCBI Taxonomy" id="644282"/>
    <lineage>
        <taxon>Bacteria</taxon>
        <taxon>Pseudomonadati</taxon>
        <taxon>Thermodesulfobacteriota</taxon>
        <taxon>Desulfarculia</taxon>
        <taxon>Desulfarculales</taxon>
        <taxon>Desulfarculaceae</taxon>
        <taxon>Desulfarculus</taxon>
    </lineage>
</organism>
<evidence type="ECO:0000313" key="7">
    <source>
        <dbReference type="EMBL" id="ADK84740.1"/>
    </source>
</evidence>
<reference evidence="7 8" key="1">
    <citation type="journal article" date="2010" name="Stand. Genomic Sci.">
        <title>Complete genome sequence of Desulfarculus baarsii type strain (2st14).</title>
        <authorList>
            <person name="Sun H."/>
            <person name="Spring S."/>
            <person name="Lapidus A."/>
            <person name="Davenport K."/>
            <person name="Del Rio T.G."/>
            <person name="Tice H."/>
            <person name="Nolan M."/>
            <person name="Copeland A."/>
            <person name="Cheng J.F."/>
            <person name="Lucas S."/>
            <person name="Tapia R."/>
            <person name="Goodwin L."/>
            <person name="Pitluck S."/>
            <person name="Ivanova N."/>
            <person name="Pagani I."/>
            <person name="Mavromatis K."/>
            <person name="Ovchinnikova G."/>
            <person name="Pati A."/>
            <person name="Chen A."/>
            <person name="Palaniappan K."/>
            <person name="Hauser L."/>
            <person name="Chang Y.J."/>
            <person name="Jeffries C.D."/>
            <person name="Detter J.C."/>
            <person name="Han C."/>
            <person name="Rohde M."/>
            <person name="Brambilla E."/>
            <person name="Goker M."/>
            <person name="Woyke T."/>
            <person name="Bristow J."/>
            <person name="Eisen J.A."/>
            <person name="Markowitz V."/>
            <person name="Hugenholtz P."/>
            <person name="Kyrpides N.C."/>
            <person name="Klenk H.P."/>
            <person name="Land M."/>
        </authorList>
    </citation>
    <scope>NUCLEOTIDE SEQUENCE [LARGE SCALE GENOMIC DNA]</scope>
    <source>
        <strain evidence="8">ATCC 33931 / DSM 2075 / LMG 7858 / VKM B-1802 / 2st14</strain>
    </source>
</reference>
<dbReference type="GO" id="GO:0005886">
    <property type="term" value="C:plasma membrane"/>
    <property type="evidence" value="ECO:0007669"/>
    <property type="project" value="TreeGrafter"/>
</dbReference>
<name>E1QGP7_DESB2</name>
<evidence type="ECO:0000256" key="2">
    <source>
        <dbReference type="ARBA" id="ARBA00022723"/>
    </source>
</evidence>
<dbReference type="InterPro" id="IPR004017">
    <property type="entry name" value="Cys_rich_dom"/>
</dbReference>
<keyword evidence="1" id="KW-0004">4Fe-4S</keyword>
<protein>
    <recommendedName>
        <fullName evidence="6">Cysteine-rich domain-containing protein</fullName>
    </recommendedName>
</protein>
<keyword evidence="8" id="KW-1185">Reference proteome</keyword>
<evidence type="ECO:0000256" key="3">
    <source>
        <dbReference type="ARBA" id="ARBA00023002"/>
    </source>
</evidence>
<dbReference type="GO" id="GO:0046872">
    <property type="term" value="F:metal ion binding"/>
    <property type="evidence" value="ECO:0007669"/>
    <property type="project" value="UniProtKB-KW"/>
</dbReference>
<gene>
    <name evidence="7" type="ordered locus">Deba_1372</name>
</gene>
<keyword evidence="5" id="KW-0411">Iron-sulfur</keyword>
<evidence type="ECO:0000256" key="5">
    <source>
        <dbReference type="ARBA" id="ARBA00023014"/>
    </source>
</evidence>
<accession>E1QGP7</accession>
<evidence type="ECO:0000256" key="4">
    <source>
        <dbReference type="ARBA" id="ARBA00023004"/>
    </source>
</evidence>